<feature type="transmembrane region" description="Helical" evidence="5">
    <location>
        <begin position="12"/>
        <end position="32"/>
    </location>
</feature>
<dbReference type="PANTHER" id="PTHR30097">
    <property type="entry name" value="CATION EFFLUX SYSTEM PROTEIN CUSB"/>
    <property type="match status" value="1"/>
</dbReference>
<dbReference type="GO" id="GO:0022857">
    <property type="term" value="F:transmembrane transporter activity"/>
    <property type="evidence" value="ECO:0007669"/>
    <property type="project" value="InterPro"/>
</dbReference>
<dbReference type="GO" id="GO:0030313">
    <property type="term" value="C:cell envelope"/>
    <property type="evidence" value="ECO:0007669"/>
    <property type="project" value="TreeGrafter"/>
</dbReference>
<feature type="compositionally biased region" description="Low complexity" evidence="4">
    <location>
        <begin position="36"/>
        <end position="46"/>
    </location>
</feature>
<dbReference type="RefSeq" id="WP_135083500.1">
    <property type="nucleotide sequence ID" value="NZ_SPDV01000003.1"/>
</dbReference>
<evidence type="ECO:0000256" key="5">
    <source>
        <dbReference type="SAM" id="Phobius"/>
    </source>
</evidence>
<evidence type="ECO:0000256" key="1">
    <source>
        <dbReference type="ARBA" id="ARBA00009477"/>
    </source>
</evidence>
<dbReference type="NCBIfam" id="TIGR01730">
    <property type="entry name" value="RND_mfp"/>
    <property type="match status" value="1"/>
</dbReference>
<dbReference type="InterPro" id="IPR058792">
    <property type="entry name" value="Beta-barrel_RND_2"/>
</dbReference>
<dbReference type="InterPro" id="IPR006143">
    <property type="entry name" value="RND_pump_MFP"/>
</dbReference>
<dbReference type="PANTHER" id="PTHR30097:SF4">
    <property type="entry name" value="SLR6042 PROTEIN"/>
    <property type="match status" value="1"/>
</dbReference>
<dbReference type="AlphaFoldDB" id="A0A4Y8ZUS7"/>
<evidence type="ECO:0000256" key="4">
    <source>
        <dbReference type="SAM" id="MobiDB-lite"/>
    </source>
</evidence>
<dbReference type="Pfam" id="PF25954">
    <property type="entry name" value="Beta-barrel_RND_2"/>
    <property type="match status" value="1"/>
</dbReference>
<dbReference type="GO" id="GO:0015679">
    <property type="term" value="P:plasma membrane copper ion transport"/>
    <property type="evidence" value="ECO:0007669"/>
    <property type="project" value="TreeGrafter"/>
</dbReference>
<dbReference type="Proteomes" id="UP000298213">
    <property type="component" value="Unassembled WGS sequence"/>
</dbReference>
<keyword evidence="9" id="KW-1185">Reference proteome</keyword>
<evidence type="ECO:0000313" key="9">
    <source>
        <dbReference type="Proteomes" id="UP000298213"/>
    </source>
</evidence>
<feature type="coiled-coil region" evidence="3">
    <location>
        <begin position="170"/>
        <end position="197"/>
    </location>
</feature>
<organism evidence="8 9">
    <name type="scientific">Sphingomonas parva</name>
    <dbReference type="NCBI Taxonomy" id="2555898"/>
    <lineage>
        <taxon>Bacteria</taxon>
        <taxon>Pseudomonadati</taxon>
        <taxon>Pseudomonadota</taxon>
        <taxon>Alphaproteobacteria</taxon>
        <taxon>Sphingomonadales</taxon>
        <taxon>Sphingomonadaceae</taxon>
        <taxon>Sphingomonas</taxon>
    </lineage>
</organism>
<dbReference type="InterPro" id="IPR058649">
    <property type="entry name" value="CzcB_C"/>
</dbReference>
<keyword evidence="5" id="KW-0812">Transmembrane</keyword>
<keyword evidence="5" id="KW-0472">Membrane</keyword>
<comment type="caution">
    <text evidence="8">The sequence shown here is derived from an EMBL/GenBank/DDBJ whole genome shotgun (WGS) entry which is preliminary data.</text>
</comment>
<name>A0A4Y8ZUS7_9SPHN</name>
<dbReference type="GO" id="GO:0016020">
    <property type="term" value="C:membrane"/>
    <property type="evidence" value="ECO:0007669"/>
    <property type="project" value="InterPro"/>
</dbReference>
<dbReference type="SUPFAM" id="SSF111369">
    <property type="entry name" value="HlyD-like secretion proteins"/>
    <property type="match status" value="1"/>
</dbReference>
<dbReference type="InterPro" id="IPR051909">
    <property type="entry name" value="MFP_Cation_Efflux"/>
</dbReference>
<accession>A0A4Y8ZUS7</accession>
<feature type="region of interest" description="Disordered" evidence="4">
    <location>
        <begin position="36"/>
        <end position="61"/>
    </location>
</feature>
<dbReference type="OrthoDB" id="9774837at2"/>
<reference evidence="8 9" key="1">
    <citation type="submission" date="2019-03" db="EMBL/GenBank/DDBJ databases">
        <title>Genome sequence of Sphingomonas sp. 17J27-24.</title>
        <authorList>
            <person name="Kim M."/>
            <person name="Maeng S."/>
            <person name="Sathiyaraj S."/>
        </authorList>
    </citation>
    <scope>NUCLEOTIDE SEQUENCE [LARGE SCALE GENOMIC DNA]</scope>
    <source>
        <strain evidence="8 9">17J27-24</strain>
    </source>
</reference>
<feature type="domain" description="CzcB-like C-terminal circularly permuted SH3-like" evidence="7">
    <location>
        <begin position="329"/>
        <end position="388"/>
    </location>
</feature>
<keyword evidence="2" id="KW-0813">Transport</keyword>
<keyword evidence="3" id="KW-0175">Coiled coil</keyword>
<dbReference type="Gene3D" id="2.40.420.20">
    <property type="match status" value="1"/>
</dbReference>
<dbReference type="GO" id="GO:0060003">
    <property type="term" value="P:copper ion export"/>
    <property type="evidence" value="ECO:0007669"/>
    <property type="project" value="TreeGrafter"/>
</dbReference>
<evidence type="ECO:0000259" key="7">
    <source>
        <dbReference type="Pfam" id="PF25975"/>
    </source>
</evidence>
<proteinExistence type="inferred from homology"/>
<dbReference type="Pfam" id="PF25975">
    <property type="entry name" value="CzcB_C"/>
    <property type="match status" value="1"/>
</dbReference>
<evidence type="ECO:0000256" key="3">
    <source>
        <dbReference type="SAM" id="Coils"/>
    </source>
</evidence>
<dbReference type="EMBL" id="SPDV01000003">
    <property type="protein sequence ID" value="TFI59783.1"/>
    <property type="molecule type" value="Genomic_DNA"/>
</dbReference>
<keyword evidence="5" id="KW-1133">Transmembrane helix</keyword>
<protein>
    <submittedName>
        <fullName evidence="8">Efflux RND transporter periplasmic adaptor subunit</fullName>
    </submittedName>
</protein>
<dbReference type="Gene3D" id="2.40.30.170">
    <property type="match status" value="1"/>
</dbReference>
<dbReference type="Gene3D" id="2.40.50.100">
    <property type="match status" value="1"/>
</dbReference>
<evidence type="ECO:0000256" key="2">
    <source>
        <dbReference type="ARBA" id="ARBA00022448"/>
    </source>
</evidence>
<sequence length="398" mass="40412">MDISAITSDRTKLIGGAAAIAIVAALGGLMVGRSGEPAAETQATEAPAEEGEEAEEAHGPEGFVEMTPARIAAVGIQRETVSPGALGAEILAQATVTAPPEGRSSLTARADGAVTRIFKRLGDSVGAGETVALLESRDAAAIMAERASAAARATATGAALNRERRLFNAKITARQDLEAAQAEAAQAQAELRRTQAAVTAAGVTSDGRHIAVRSLIGGRITKVDAELGAYVSAGTELFEVANPRSVQIEAAVPAAEAQRIRSGDPAVIELPGGATLAATVRSTTPSLNPESRTATIVLQPQGTPAGLVQGQGVRARITPRGSATDGRIVLPEGAVQSVEGRDVVFVRQGKGFQAVPVSVGQRAGGRIEILSGLRPGAVVVTTGAFVLKSELGASEAEH</sequence>
<feature type="domain" description="CusB-like beta-barrel" evidence="6">
    <location>
        <begin position="248"/>
        <end position="314"/>
    </location>
</feature>
<dbReference type="FunFam" id="2.40.420.20:FF:000006">
    <property type="entry name" value="RND family efflux transporter MFP subunit"/>
    <property type="match status" value="1"/>
</dbReference>
<evidence type="ECO:0000313" key="8">
    <source>
        <dbReference type="EMBL" id="TFI59783.1"/>
    </source>
</evidence>
<comment type="similarity">
    <text evidence="1">Belongs to the membrane fusion protein (MFP) (TC 8.A.1) family.</text>
</comment>
<evidence type="ECO:0000259" key="6">
    <source>
        <dbReference type="Pfam" id="PF25954"/>
    </source>
</evidence>
<gene>
    <name evidence="8" type="ORF">E2493_02795</name>
</gene>